<dbReference type="SMART" id="SM00066">
    <property type="entry name" value="GAL4"/>
    <property type="match status" value="1"/>
</dbReference>
<dbReference type="InterPro" id="IPR036864">
    <property type="entry name" value="Zn2-C6_fun-type_DNA-bd_sf"/>
</dbReference>
<dbReference type="GO" id="GO:0008270">
    <property type="term" value="F:zinc ion binding"/>
    <property type="evidence" value="ECO:0007669"/>
    <property type="project" value="InterPro"/>
</dbReference>
<dbReference type="CDD" id="cd00067">
    <property type="entry name" value="GAL4"/>
    <property type="match status" value="1"/>
</dbReference>
<dbReference type="OrthoDB" id="10031947at2759"/>
<evidence type="ECO:0000313" key="7">
    <source>
        <dbReference type="Proteomes" id="UP000182334"/>
    </source>
</evidence>
<comment type="subcellular location">
    <subcellularLocation>
        <location evidence="1">Nucleus</location>
    </subcellularLocation>
</comment>
<dbReference type="Proteomes" id="UP000182334">
    <property type="component" value="Chromosome V"/>
</dbReference>
<gene>
    <name evidence="6" type="ORF">SAMEA4029010_CIC11G00000001548</name>
</gene>
<name>A0A1L0BV70_9ASCO</name>
<evidence type="ECO:0000259" key="5">
    <source>
        <dbReference type="PROSITE" id="PS50048"/>
    </source>
</evidence>
<dbReference type="GO" id="GO:0000981">
    <property type="term" value="F:DNA-binding transcription factor activity, RNA polymerase II-specific"/>
    <property type="evidence" value="ECO:0007669"/>
    <property type="project" value="InterPro"/>
</dbReference>
<reference evidence="6 7" key="1">
    <citation type="submission" date="2016-10" db="EMBL/GenBank/DDBJ databases">
        <authorList>
            <person name="de Groot N.N."/>
        </authorList>
    </citation>
    <scope>NUCLEOTIDE SEQUENCE [LARGE SCALE GENOMIC DNA]</scope>
    <source>
        <strain evidence="6 7">CBS 141442</strain>
    </source>
</reference>
<dbReference type="PANTHER" id="PTHR46910:SF3">
    <property type="entry name" value="HALOTOLERANCE PROTEIN 9-RELATED"/>
    <property type="match status" value="1"/>
</dbReference>
<dbReference type="CDD" id="cd12148">
    <property type="entry name" value="fungal_TF_MHR"/>
    <property type="match status" value="1"/>
</dbReference>
<sequence length="722" mass="84194">MFVFPALNSSFKSRKRTFRCCDLCRSKRTKCDITGVNFEVEGCGNCRKHGWKCSFIKERTVKIEPTDDSVDRGSWNFNSEPISSPVPLFEELVPNDMKKVNVDFLREKFNFHTSAFNSDSSYQYVYQEHPMAIMNAKTNDDLVWHQSGVVVDMDAKNSLYKLQGFGGRPVTNHISNRNTYKYLLLIHAFTLSSPEFTFRDNEVTKLLEIYFFKINSIFPIVHEKRFWDDYRENKANSILKYAIILAVLRDKMAEPILRRVLLRGKNFLSQSSRSLDQYPETEFLEDFNYFLEELETKIRQINLILPKLGDVEKLTKLVVLLLLTMHYRADRLGNEQNSHDLTAAINLGVSMGIHMKPENSIVSEERIKYSTNLWWCCFILDRFNAVTNSRCLFINQDDFNIDVPYSNINLLRMVQRARVLENMLLTIYRPNIRANNLTSDVKSRLEIFNLDEFRVSEFDYCDKEIASGSPMFTTPPDTNLSNEDLERYVSDTMRFMTRIINNLVIIVSQKTRFSNPAIDNLIPRKDMIKAGANLLWYIRQLDERLMINIPMITWALSISMASYLKVQAMSILHNKAKPNVESIVPHYELEDFLCEMKKYKGKWWIVDELYNLTSDFMAKLELSSKRNGEHEFTLPEPKRAKTVSDTENVKLQSNVLSRTLSIPSIQNIIHASNNYNSPTDIVNTWEISSVSTNEYDKFFESMHVDIFDNEFFKDLPNVINTL</sequence>
<proteinExistence type="predicted"/>
<evidence type="ECO:0000256" key="1">
    <source>
        <dbReference type="ARBA" id="ARBA00004123"/>
    </source>
</evidence>
<dbReference type="STRING" id="45354.A0A1L0BV70"/>
<keyword evidence="4" id="KW-0539">Nucleus</keyword>
<dbReference type="PANTHER" id="PTHR46910">
    <property type="entry name" value="TRANSCRIPTION FACTOR PDR1"/>
    <property type="match status" value="1"/>
</dbReference>
<dbReference type="InterPro" id="IPR001138">
    <property type="entry name" value="Zn2Cys6_DnaBD"/>
</dbReference>
<organism evidence="6 7">
    <name type="scientific">Sungouiella intermedia</name>
    <dbReference type="NCBI Taxonomy" id="45354"/>
    <lineage>
        <taxon>Eukaryota</taxon>
        <taxon>Fungi</taxon>
        <taxon>Dikarya</taxon>
        <taxon>Ascomycota</taxon>
        <taxon>Saccharomycotina</taxon>
        <taxon>Pichiomycetes</taxon>
        <taxon>Metschnikowiaceae</taxon>
        <taxon>Sungouiella</taxon>
    </lineage>
</organism>
<dbReference type="InterPro" id="IPR007219">
    <property type="entry name" value="XnlR_reg_dom"/>
</dbReference>
<dbReference type="SMART" id="SM00906">
    <property type="entry name" value="Fungal_trans"/>
    <property type="match status" value="1"/>
</dbReference>
<dbReference type="GO" id="GO:0006351">
    <property type="term" value="P:DNA-templated transcription"/>
    <property type="evidence" value="ECO:0007669"/>
    <property type="project" value="InterPro"/>
</dbReference>
<feature type="domain" description="Zn(2)-C6 fungal-type" evidence="5">
    <location>
        <begin position="20"/>
        <end position="55"/>
    </location>
</feature>
<dbReference type="AlphaFoldDB" id="A0A1L0BV70"/>
<keyword evidence="3" id="KW-0238">DNA-binding</keyword>
<accession>A0A1L0BV70</accession>
<dbReference type="GO" id="GO:0003677">
    <property type="term" value="F:DNA binding"/>
    <property type="evidence" value="ECO:0007669"/>
    <property type="project" value="UniProtKB-KW"/>
</dbReference>
<evidence type="ECO:0000313" key="6">
    <source>
        <dbReference type="EMBL" id="SGZ55163.1"/>
    </source>
</evidence>
<dbReference type="PROSITE" id="PS50048">
    <property type="entry name" value="ZN2_CY6_FUNGAL_2"/>
    <property type="match status" value="1"/>
</dbReference>
<evidence type="ECO:0000256" key="4">
    <source>
        <dbReference type="ARBA" id="ARBA00023242"/>
    </source>
</evidence>
<evidence type="ECO:0000256" key="2">
    <source>
        <dbReference type="ARBA" id="ARBA00022723"/>
    </source>
</evidence>
<dbReference type="GO" id="GO:0005634">
    <property type="term" value="C:nucleus"/>
    <property type="evidence" value="ECO:0007669"/>
    <property type="project" value="UniProtKB-SubCell"/>
</dbReference>
<dbReference type="Pfam" id="PF04082">
    <property type="entry name" value="Fungal_trans"/>
    <property type="match status" value="1"/>
</dbReference>
<dbReference type="EMBL" id="LT635760">
    <property type="protein sequence ID" value="SGZ55163.1"/>
    <property type="molecule type" value="Genomic_DNA"/>
</dbReference>
<protein>
    <submittedName>
        <fullName evidence="6">CIC11C00000001548</fullName>
    </submittedName>
</protein>
<keyword evidence="7" id="KW-1185">Reference proteome</keyword>
<dbReference type="InterPro" id="IPR050987">
    <property type="entry name" value="AtrR-like"/>
</dbReference>
<dbReference type="SUPFAM" id="SSF57701">
    <property type="entry name" value="Zn2/Cys6 DNA-binding domain"/>
    <property type="match status" value="1"/>
</dbReference>
<dbReference type="Gene3D" id="4.10.240.10">
    <property type="entry name" value="Zn(2)-C6 fungal-type DNA-binding domain"/>
    <property type="match status" value="1"/>
</dbReference>
<evidence type="ECO:0000256" key="3">
    <source>
        <dbReference type="ARBA" id="ARBA00023125"/>
    </source>
</evidence>
<dbReference type="Pfam" id="PF00172">
    <property type="entry name" value="Zn_clus"/>
    <property type="match status" value="1"/>
</dbReference>
<keyword evidence="2" id="KW-0479">Metal-binding</keyword>